<accession>A0A931CEF3</accession>
<dbReference type="EMBL" id="JADQTO010000016">
    <property type="protein sequence ID" value="MBG0565688.1"/>
    <property type="molecule type" value="Genomic_DNA"/>
</dbReference>
<dbReference type="AlphaFoldDB" id="A0A931CEF3"/>
<proteinExistence type="predicted"/>
<dbReference type="RefSeq" id="WP_196417465.1">
    <property type="nucleotide sequence ID" value="NZ_JADQTO010000016.1"/>
</dbReference>
<organism evidence="3 4">
    <name type="scientific">Actinoplanes aureus</name>
    <dbReference type="NCBI Taxonomy" id="2792083"/>
    <lineage>
        <taxon>Bacteria</taxon>
        <taxon>Bacillati</taxon>
        <taxon>Actinomycetota</taxon>
        <taxon>Actinomycetes</taxon>
        <taxon>Micromonosporales</taxon>
        <taxon>Micromonosporaceae</taxon>
        <taxon>Actinoplanes</taxon>
    </lineage>
</organism>
<evidence type="ECO:0000259" key="2">
    <source>
        <dbReference type="Pfam" id="PF00144"/>
    </source>
</evidence>
<dbReference type="Gene3D" id="3.40.710.10">
    <property type="entry name" value="DD-peptidase/beta-lactamase superfamily"/>
    <property type="match status" value="1"/>
</dbReference>
<dbReference type="Pfam" id="PF00144">
    <property type="entry name" value="Beta-lactamase"/>
    <property type="match status" value="1"/>
</dbReference>
<dbReference type="PANTHER" id="PTHR46825:SF7">
    <property type="entry name" value="D-ALANYL-D-ALANINE CARBOXYPEPTIDASE"/>
    <property type="match status" value="1"/>
</dbReference>
<dbReference type="Proteomes" id="UP000598146">
    <property type="component" value="Unassembled WGS sequence"/>
</dbReference>
<keyword evidence="4" id="KW-1185">Reference proteome</keyword>
<feature type="signal peptide" evidence="1">
    <location>
        <begin position="1"/>
        <end position="27"/>
    </location>
</feature>
<evidence type="ECO:0000313" key="4">
    <source>
        <dbReference type="Proteomes" id="UP000598146"/>
    </source>
</evidence>
<evidence type="ECO:0000313" key="3">
    <source>
        <dbReference type="EMBL" id="MBG0565688.1"/>
    </source>
</evidence>
<feature type="chain" id="PRO_5037657139" evidence="1">
    <location>
        <begin position="28"/>
        <end position="408"/>
    </location>
</feature>
<dbReference type="SUPFAM" id="SSF56601">
    <property type="entry name" value="beta-lactamase/transpeptidase-like"/>
    <property type="match status" value="1"/>
</dbReference>
<dbReference type="PANTHER" id="PTHR46825">
    <property type="entry name" value="D-ALANYL-D-ALANINE-CARBOXYPEPTIDASE/ENDOPEPTIDASE AMPH"/>
    <property type="match status" value="1"/>
</dbReference>
<dbReference type="InterPro" id="IPR001466">
    <property type="entry name" value="Beta-lactam-related"/>
</dbReference>
<evidence type="ECO:0000256" key="1">
    <source>
        <dbReference type="SAM" id="SignalP"/>
    </source>
</evidence>
<name>A0A931CEF3_9ACTN</name>
<sequence length="408" mass="43956">MRTQTRLLIAAGMTLALLTGASGPAVANPSTPHPRAWQETLDAIHDAGMAGAFAEVRDGRHVWRGAAGVADVDTGRPMRPGFQHRVGSITKTFTATVILQLAGEGRLGLDDPIGRFVPDLVPDDLATGVTVRMLLNHTSGIADYDTVLFPDLAAMERLRHVTIPPSRLVALGLSEPRTGAPGERWSYSNTNYILAGVILERITGRSAESEFARRIIRPLGLRNTYLPGRSPYIRGPHSEGYVPWPDGTLRDFSVYNMSWTWTAGALVSSASDLNRFYRALLGGRLLRPAQLAQMKTTVPIAPGQQDGGYGLGIAGGRLGCGIEAWGHDGLVIGYYAMSYHAPTVDRHVSYGDNMAFYGPPDHPVDQLRNAFWPDVLCGAADAVHATGSSPGVFAPDRGFLADRAFCSW</sequence>
<keyword evidence="1" id="KW-0732">Signal</keyword>
<dbReference type="InterPro" id="IPR050491">
    <property type="entry name" value="AmpC-like"/>
</dbReference>
<gene>
    <name evidence="3" type="ORF">I4J89_29980</name>
</gene>
<dbReference type="InterPro" id="IPR012338">
    <property type="entry name" value="Beta-lactam/transpept-like"/>
</dbReference>
<reference evidence="3" key="1">
    <citation type="submission" date="2020-11" db="EMBL/GenBank/DDBJ databases">
        <title>Isolation and identification of active actinomycetes.</title>
        <authorList>
            <person name="Sun X."/>
        </authorList>
    </citation>
    <scope>NUCLEOTIDE SEQUENCE</scope>
    <source>
        <strain evidence="3">NEAU-A11</strain>
    </source>
</reference>
<feature type="domain" description="Beta-lactamase-related" evidence="2">
    <location>
        <begin position="49"/>
        <end position="336"/>
    </location>
</feature>
<comment type="caution">
    <text evidence="3">The sequence shown here is derived from an EMBL/GenBank/DDBJ whole genome shotgun (WGS) entry which is preliminary data.</text>
</comment>
<protein>
    <submittedName>
        <fullName evidence="3">Beta-lactamase family protein</fullName>
    </submittedName>
</protein>